<dbReference type="InterPro" id="IPR000551">
    <property type="entry name" value="MerR-type_HTH_dom"/>
</dbReference>
<dbReference type="EMBL" id="QUBQ01000003">
    <property type="protein sequence ID" value="REK74459.1"/>
    <property type="molecule type" value="Genomic_DNA"/>
</dbReference>
<proteinExistence type="predicted"/>
<dbReference type="InterPro" id="IPR009061">
    <property type="entry name" value="DNA-bd_dom_put_sf"/>
</dbReference>
<comment type="caution">
    <text evidence="2">The sequence shown here is derived from an EMBL/GenBank/DDBJ whole genome shotgun (WGS) entry which is preliminary data.</text>
</comment>
<keyword evidence="2" id="KW-0238">DNA-binding</keyword>
<reference evidence="2 3" key="1">
    <citation type="submission" date="2018-08" db="EMBL/GenBank/DDBJ databases">
        <title>Paenibacillus sp. M4BSY-1, whole genome shotgun sequence.</title>
        <authorList>
            <person name="Tuo L."/>
        </authorList>
    </citation>
    <scope>NUCLEOTIDE SEQUENCE [LARGE SCALE GENOMIC DNA]</scope>
    <source>
        <strain evidence="2 3">M4BSY-1</strain>
    </source>
</reference>
<dbReference type="Gene3D" id="1.10.1660.10">
    <property type="match status" value="1"/>
</dbReference>
<name>A0A371PEX7_9BACL</name>
<feature type="domain" description="HTH merR-type" evidence="1">
    <location>
        <begin position="1"/>
        <end position="29"/>
    </location>
</feature>
<organism evidence="2 3">
    <name type="scientific">Paenibacillus paeoniae</name>
    <dbReference type="NCBI Taxonomy" id="2292705"/>
    <lineage>
        <taxon>Bacteria</taxon>
        <taxon>Bacillati</taxon>
        <taxon>Bacillota</taxon>
        <taxon>Bacilli</taxon>
        <taxon>Bacillales</taxon>
        <taxon>Paenibacillaceae</taxon>
        <taxon>Paenibacillus</taxon>
    </lineage>
</organism>
<sequence>MTIQDFSEWTGLPTSMLRHYDKEGLLHYQWMIPVVHG</sequence>
<evidence type="ECO:0000313" key="3">
    <source>
        <dbReference type="Proteomes" id="UP000261905"/>
    </source>
</evidence>
<evidence type="ECO:0000259" key="1">
    <source>
        <dbReference type="PROSITE" id="PS50937"/>
    </source>
</evidence>
<dbReference type="Proteomes" id="UP000261905">
    <property type="component" value="Unassembled WGS sequence"/>
</dbReference>
<keyword evidence="3" id="KW-1185">Reference proteome</keyword>
<dbReference type="RefSeq" id="WP_116047790.1">
    <property type="nucleotide sequence ID" value="NZ_QUBQ01000003.1"/>
</dbReference>
<dbReference type="Pfam" id="PF00376">
    <property type="entry name" value="MerR"/>
    <property type="match status" value="1"/>
</dbReference>
<dbReference type="AlphaFoldDB" id="A0A371PEX7"/>
<dbReference type="GO" id="GO:0003677">
    <property type="term" value="F:DNA binding"/>
    <property type="evidence" value="ECO:0007669"/>
    <property type="project" value="UniProtKB-KW"/>
</dbReference>
<dbReference type="PROSITE" id="PS50937">
    <property type="entry name" value="HTH_MERR_2"/>
    <property type="match status" value="1"/>
</dbReference>
<dbReference type="GO" id="GO:0006355">
    <property type="term" value="P:regulation of DNA-templated transcription"/>
    <property type="evidence" value="ECO:0007669"/>
    <property type="project" value="InterPro"/>
</dbReference>
<accession>A0A371PEX7</accession>
<dbReference type="OrthoDB" id="4567915at2"/>
<protein>
    <submittedName>
        <fullName evidence="2">MerR family DNA-binding transcriptional regulator</fullName>
    </submittedName>
</protein>
<evidence type="ECO:0000313" key="2">
    <source>
        <dbReference type="EMBL" id="REK74459.1"/>
    </source>
</evidence>
<gene>
    <name evidence="2" type="ORF">DX130_18320</name>
</gene>
<dbReference type="SUPFAM" id="SSF46955">
    <property type="entry name" value="Putative DNA-binding domain"/>
    <property type="match status" value="1"/>
</dbReference>